<protein>
    <submittedName>
        <fullName evidence="1">Uncharacterized protein</fullName>
    </submittedName>
</protein>
<gene>
    <name evidence="1" type="ORF">NPIL_236541</name>
</gene>
<accession>A0A8X6N7J3</accession>
<evidence type="ECO:0000313" key="2">
    <source>
        <dbReference type="Proteomes" id="UP000887013"/>
    </source>
</evidence>
<proteinExistence type="predicted"/>
<comment type="caution">
    <text evidence="1">The sequence shown here is derived from an EMBL/GenBank/DDBJ whole genome shotgun (WGS) entry which is preliminary data.</text>
</comment>
<dbReference type="Proteomes" id="UP000887013">
    <property type="component" value="Unassembled WGS sequence"/>
</dbReference>
<organism evidence="1 2">
    <name type="scientific">Nephila pilipes</name>
    <name type="common">Giant wood spider</name>
    <name type="synonym">Nephila maculata</name>
    <dbReference type="NCBI Taxonomy" id="299642"/>
    <lineage>
        <taxon>Eukaryota</taxon>
        <taxon>Metazoa</taxon>
        <taxon>Ecdysozoa</taxon>
        <taxon>Arthropoda</taxon>
        <taxon>Chelicerata</taxon>
        <taxon>Arachnida</taxon>
        <taxon>Araneae</taxon>
        <taxon>Araneomorphae</taxon>
        <taxon>Entelegynae</taxon>
        <taxon>Araneoidea</taxon>
        <taxon>Nephilidae</taxon>
        <taxon>Nephila</taxon>
    </lineage>
</organism>
<sequence length="176" mass="18140">MTKSPTLGVLCVVSIVSAHNNRTSSGRLGFTILLGGYKGSVSKGLFSVNEGSSGGVSTGFRRMGSGEVHTVSSGAGRVRRGFSEERGSGTVSPGTGCVSQKQASSPAWRKWLENTLGTPLGIWLLRRDVHHVSEECGPPTTAAVAPCLSHRPGPISNPGYLAGIDAPSGHVQDGIS</sequence>
<dbReference type="EMBL" id="BMAW01006280">
    <property type="protein sequence ID" value="GFS98192.1"/>
    <property type="molecule type" value="Genomic_DNA"/>
</dbReference>
<keyword evidence="2" id="KW-1185">Reference proteome</keyword>
<dbReference type="AlphaFoldDB" id="A0A8X6N7J3"/>
<name>A0A8X6N7J3_NEPPI</name>
<evidence type="ECO:0000313" key="1">
    <source>
        <dbReference type="EMBL" id="GFS98192.1"/>
    </source>
</evidence>
<reference evidence="1" key="1">
    <citation type="submission" date="2020-08" db="EMBL/GenBank/DDBJ databases">
        <title>Multicomponent nature underlies the extraordinary mechanical properties of spider dragline silk.</title>
        <authorList>
            <person name="Kono N."/>
            <person name="Nakamura H."/>
            <person name="Mori M."/>
            <person name="Yoshida Y."/>
            <person name="Ohtoshi R."/>
            <person name="Malay A.D."/>
            <person name="Moran D.A.P."/>
            <person name="Tomita M."/>
            <person name="Numata K."/>
            <person name="Arakawa K."/>
        </authorList>
    </citation>
    <scope>NUCLEOTIDE SEQUENCE</scope>
</reference>